<dbReference type="Pfam" id="PF00664">
    <property type="entry name" value="ABC_membrane"/>
    <property type="match status" value="1"/>
</dbReference>
<dbReference type="InterPro" id="IPR011527">
    <property type="entry name" value="ABC1_TM_dom"/>
</dbReference>
<dbReference type="InterPro" id="IPR036640">
    <property type="entry name" value="ABC1_TM_sf"/>
</dbReference>
<feature type="transmembrane region" description="Helical" evidence="9">
    <location>
        <begin position="161"/>
        <end position="179"/>
    </location>
</feature>
<evidence type="ECO:0000256" key="4">
    <source>
        <dbReference type="ARBA" id="ARBA00022741"/>
    </source>
</evidence>
<evidence type="ECO:0000313" key="12">
    <source>
        <dbReference type="EMBL" id="POA09392.1"/>
    </source>
</evidence>
<evidence type="ECO:0000259" key="10">
    <source>
        <dbReference type="PROSITE" id="PS50893"/>
    </source>
</evidence>
<feature type="transmembrane region" description="Helical" evidence="9">
    <location>
        <begin position="20"/>
        <end position="45"/>
    </location>
</feature>
<sequence length="582" mass="65482">MFRITFRILHWMAPYKGRMIAGFMISFVNSILIALPIFLAAQVFARIMSQETISNKDIFNVFLAMVFLVAGRFVMTYAKSRLHESIAYEMTADERLKIGEKLKGVKLGYFDDQTTNNLTTTVTTDLTFLENYTMKMIDIVINGYILITVLILSLLTISVQVALVALSGVILSLISIYLLERTSKKNAPLYHQQQNQLIEKVIEMIRGIKVIKTFAKEDTSLKSFYAAVDNSKRVNTKVELQYTPFNLLHLLSLKVISVFIVVCAVILYFNGHIDLSTLIMLSIFSFIIFESIEHINSAAHVLEMIAVTLEDLQQIKEAPTLDEGGHEIAVQQHRIEFDHVEFSFSNKKVINDVTLEVQPGTSLAIIGPSGSGKTTLCNLLMRFYDIDKGNIKVGGIDIREMTLPSLMSQISTVFQKVYLFNDTIYNNILFGKPDATKSEIIEAAKQAQCHDFIMSLPKGYQTVINEKGNNLSGGEKQRISIARAILKDAPIIIFDEATASIDPENEHLIQSAIDHLSEGKTMITIAHKINTIKNADQIIVLDEGQIVQRGTHQELIQEHGIYRDFLSIRDQSESWKIESGEA</sequence>
<dbReference type="Proteomes" id="UP000242712">
    <property type="component" value="Unassembled WGS sequence"/>
</dbReference>
<name>A0A2K4FDG8_9STAP</name>
<dbReference type="PROSITE" id="PS50893">
    <property type="entry name" value="ABC_TRANSPORTER_2"/>
    <property type="match status" value="1"/>
</dbReference>
<protein>
    <submittedName>
        <fullName evidence="12">Multidrug ABC transporter ATP-binding protein</fullName>
    </submittedName>
</protein>
<evidence type="ECO:0000313" key="13">
    <source>
        <dbReference type="Proteomes" id="UP000242712"/>
    </source>
</evidence>
<dbReference type="PROSITE" id="PS50929">
    <property type="entry name" value="ABC_TM1F"/>
    <property type="match status" value="1"/>
</dbReference>
<dbReference type="PANTHER" id="PTHR43394">
    <property type="entry name" value="ATP-DEPENDENT PERMEASE MDL1, MITOCHONDRIAL"/>
    <property type="match status" value="1"/>
</dbReference>
<keyword evidence="5 12" id="KW-0067">ATP-binding</keyword>
<dbReference type="InterPro" id="IPR003593">
    <property type="entry name" value="AAA+_ATPase"/>
</dbReference>
<keyword evidence="7 9" id="KW-0472">Membrane</keyword>
<evidence type="ECO:0000256" key="9">
    <source>
        <dbReference type="SAM" id="Phobius"/>
    </source>
</evidence>
<evidence type="ECO:0000256" key="7">
    <source>
        <dbReference type="ARBA" id="ARBA00023136"/>
    </source>
</evidence>
<keyword evidence="13" id="KW-1185">Reference proteome</keyword>
<dbReference type="GeneID" id="98296946"/>
<keyword evidence="4" id="KW-0547">Nucleotide-binding</keyword>
<feature type="domain" description="ABC transporter" evidence="10">
    <location>
        <begin position="335"/>
        <end position="568"/>
    </location>
</feature>
<dbReference type="SUPFAM" id="SSF90123">
    <property type="entry name" value="ABC transporter transmembrane region"/>
    <property type="match status" value="1"/>
</dbReference>
<dbReference type="InterPro" id="IPR017871">
    <property type="entry name" value="ABC_transporter-like_CS"/>
</dbReference>
<dbReference type="AlphaFoldDB" id="A0A2K4FDG8"/>
<reference evidence="12 13" key="1">
    <citation type="submission" date="2017-08" db="EMBL/GenBank/DDBJ databases">
        <title>Draft genome sequences of 64 type strains of genus Staph aureus.</title>
        <authorList>
            <person name="Cole K."/>
            <person name="Golubchik T."/>
            <person name="Russell J."/>
            <person name="Foster D."/>
            <person name="Llewelyn M."/>
            <person name="Wilson D."/>
            <person name="Crook D."/>
            <person name="Paul J."/>
        </authorList>
    </citation>
    <scope>NUCLEOTIDE SEQUENCE [LARGE SCALE GENOMIC DNA]</scope>
    <source>
        <strain evidence="12 13">DSM 29875</strain>
    </source>
</reference>
<evidence type="ECO:0000256" key="8">
    <source>
        <dbReference type="ARBA" id="ARBA00025074"/>
    </source>
</evidence>
<dbReference type="GO" id="GO:0005524">
    <property type="term" value="F:ATP binding"/>
    <property type="evidence" value="ECO:0007669"/>
    <property type="project" value="UniProtKB-KW"/>
</dbReference>
<dbReference type="GO" id="GO:0016887">
    <property type="term" value="F:ATP hydrolysis activity"/>
    <property type="evidence" value="ECO:0007669"/>
    <property type="project" value="InterPro"/>
</dbReference>
<feature type="domain" description="ABC transmembrane type-1" evidence="11">
    <location>
        <begin position="20"/>
        <end position="304"/>
    </location>
</feature>
<dbReference type="PROSITE" id="PS00211">
    <property type="entry name" value="ABC_TRANSPORTER_1"/>
    <property type="match status" value="1"/>
</dbReference>
<dbReference type="SMART" id="SM00382">
    <property type="entry name" value="AAA"/>
    <property type="match status" value="1"/>
</dbReference>
<dbReference type="InterPro" id="IPR003439">
    <property type="entry name" value="ABC_transporter-like_ATP-bd"/>
</dbReference>
<keyword evidence="2" id="KW-0813">Transport</keyword>
<dbReference type="SUPFAM" id="SSF52540">
    <property type="entry name" value="P-loop containing nucleoside triphosphate hydrolases"/>
    <property type="match status" value="1"/>
</dbReference>
<dbReference type="Pfam" id="PF00005">
    <property type="entry name" value="ABC_tran"/>
    <property type="match status" value="1"/>
</dbReference>
<feature type="transmembrane region" description="Helical" evidence="9">
    <location>
        <begin position="57"/>
        <end position="75"/>
    </location>
</feature>
<comment type="caution">
    <text evidence="12">The sequence shown here is derived from an EMBL/GenBank/DDBJ whole genome shotgun (WGS) entry which is preliminary data.</text>
</comment>
<evidence type="ECO:0000256" key="3">
    <source>
        <dbReference type="ARBA" id="ARBA00022692"/>
    </source>
</evidence>
<organism evidence="12 13">
    <name type="scientific">Staphylococcus argensis</name>
    <dbReference type="NCBI Taxonomy" id="1607738"/>
    <lineage>
        <taxon>Bacteria</taxon>
        <taxon>Bacillati</taxon>
        <taxon>Bacillota</taxon>
        <taxon>Bacilli</taxon>
        <taxon>Bacillales</taxon>
        <taxon>Staphylococcaceae</taxon>
        <taxon>Staphylococcus</taxon>
    </lineage>
</organism>
<keyword evidence="6 9" id="KW-1133">Transmembrane helix</keyword>
<dbReference type="Gene3D" id="1.20.1560.10">
    <property type="entry name" value="ABC transporter type 1, transmembrane domain"/>
    <property type="match status" value="1"/>
</dbReference>
<evidence type="ECO:0000256" key="2">
    <source>
        <dbReference type="ARBA" id="ARBA00022448"/>
    </source>
</evidence>
<dbReference type="InterPro" id="IPR027417">
    <property type="entry name" value="P-loop_NTPase"/>
</dbReference>
<dbReference type="GO" id="GO:0015421">
    <property type="term" value="F:ABC-type oligopeptide transporter activity"/>
    <property type="evidence" value="ECO:0007669"/>
    <property type="project" value="TreeGrafter"/>
</dbReference>
<evidence type="ECO:0000256" key="6">
    <source>
        <dbReference type="ARBA" id="ARBA00022989"/>
    </source>
</evidence>
<evidence type="ECO:0000256" key="1">
    <source>
        <dbReference type="ARBA" id="ARBA00004651"/>
    </source>
</evidence>
<evidence type="ECO:0000259" key="11">
    <source>
        <dbReference type="PROSITE" id="PS50929"/>
    </source>
</evidence>
<proteinExistence type="predicted"/>
<dbReference type="EMBL" id="PPPX01000001">
    <property type="protein sequence ID" value="POA09392.1"/>
    <property type="molecule type" value="Genomic_DNA"/>
</dbReference>
<dbReference type="InterPro" id="IPR039421">
    <property type="entry name" value="Type_1_exporter"/>
</dbReference>
<comment type="subcellular location">
    <subcellularLocation>
        <location evidence="1">Cell membrane</location>
        <topology evidence="1">Multi-pass membrane protein</topology>
    </subcellularLocation>
</comment>
<feature type="transmembrane region" description="Helical" evidence="9">
    <location>
        <begin position="136"/>
        <end position="155"/>
    </location>
</feature>
<dbReference type="RefSeq" id="WP_103370790.1">
    <property type="nucleotide sequence ID" value="NZ_CBCRVO010000001.1"/>
</dbReference>
<accession>A0A2K4FDG8</accession>
<dbReference type="FunFam" id="3.40.50.300:FF:000287">
    <property type="entry name" value="Multidrug ABC transporter ATP-binding protein"/>
    <property type="match status" value="1"/>
</dbReference>
<feature type="transmembrane region" description="Helical" evidence="9">
    <location>
        <begin position="247"/>
        <end position="269"/>
    </location>
</feature>
<gene>
    <name evidence="12" type="ORF">CD039_01125</name>
</gene>
<keyword evidence="3 9" id="KW-0812">Transmembrane</keyword>
<dbReference type="PANTHER" id="PTHR43394:SF1">
    <property type="entry name" value="ATP-BINDING CASSETTE SUB-FAMILY B MEMBER 10, MITOCHONDRIAL"/>
    <property type="match status" value="1"/>
</dbReference>
<evidence type="ECO:0000256" key="5">
    <source>
        <dbReference type="ARBA" id="ARBA00022840"/>
    </source>
</evidence>
<dbReference type="OrthoDB" id="9762778at2"/>
<dbReference type="Gene3D" id="3.40.50.300">
    <property type="entry name" value="P-loop containing nucleotide triphosphate hydrolases"/>
    <property type="match status" value="1"/>
</dbReference>
<comment type="function">
    <text evidence="8">May be involved in multidrug export. Transmembrane domains (TMD) form a pore in the cell membrane and the ATP-binding domain (NBD) is responsible for energy generation.</text>
</comment>
<dbReference type="GO" id="GO:0005886">
    <property type="term" value="C:plasma membrane"/>
    <property type="evidence" value="ECO:0007669"/>
    <property type="project" value="UniProtKB-SubCell"/>
</dbReference>